<feature type="domain" description="Reverse transcriptase" evidence="1">
    <location>
        <begin position="4"/>
        <end position="130"/>
    </location>
</feature>
<dbReference type="PANTHER" id="PTHR46890:SF48">
    <property type="entry name" value="RNA-DIRECTED DNA POLYMERASE"/>
    <property type="match status" value="1"/>
</dbReference>
<evidence type="ECO:0000313" key="3">
    <source>
        <dbReference type="Proteomes" id="UP001418222"/>
    </source>
</evidence>
<keyword evidence="3" id="KW-1185">Reference proteome</keyword>
<dbReference type="InterPro" id="IPR052343">
    <property type="entry name" value="Retrotransposon-Effector_Assoc"/>
</dbReference>
<name>A0AAP0C0V0_9ASPA</name>
<gene>
    <name evidence="2" type="ORF">KSP39_PZI001090</name>
</gene>
<sequence>MKPLLSKLISEEQSAFVPGSLLSDNCILAQEMFHQLHTTKSKAGCMAIKVDMEKSFERMQWSIVRHVLHAFKFPDPWIQLIMDCISSPKFGLLINGSKARWIETTCRLRKGCPLSPYLFILCSQFLSILINRSRHPGIVFKISVVV</sequence>
<organism evidence="2 3">
    <name type="scientific">Platanthera zijinensis</name>
    <dbReference type="NCBI Taxonomy" id="2320716"/>
    <lineage>
        <taxon>Eukaryota</taxon>
        <taxon>Viridiplantae</taxon>
        <taxon>Streptophyta</taxon>
        <taxon>Embryophyta</taxon>
        <taxon>Tracheophyta</taxon>
        <taxon>Spermatophyta</taxon>
        <taxon>Magnoliopsida</taxon>
        <taxon>Liliopsida</taxon>
        <taxon>Asparagales</taxon>
        <taxon>Orchidaceae</taxon>
        <taxon>Orchidoideae</taxon>
        <taxon>Orchideae</taxon>
        <taxon>Orchidinae</taxon>
        <taxon>Platanthera</taxon>
    </lineage>
</organism>
<dbReference type="PANTHER" id="PTHR46890">
    <property type="entry name" value="NON-LTR RETROLELEMENT REVERSE TRANSCRIPTASE-LIKE PROTEIN-RELATED"/>
    <property type="match status" value="1"/>
</dbReference>
<evidence type="ECO:0000313" key="2">
    <source>
        <dbReference type="EMBL" id="KAK8956705.1"/>
    </source>
</evidence>
<dbReference type="EMBL" id="JBBWWQ010000001">
    <property type="protein sequence ID" value="KAK8956705.1"/>
    <property type="molecule type" value="Genomic_DNA"/>
</dbReference>
<reference evidence="2 3" key="1">
    <citation type="journal article" date="2022" name="Nat. Plants">
        <title>Genomes of leafy and leafless Platanthera orchids illuminate the evolution of mycoheterotrophy.</title>
        <authorList>
            <person name="Li M.H."/>
            <person name="Liu K.W."/>
            <person name="Li Z."/>
            <person name="Lu H.C."/>
            <person name="Ye Q.L."/>
            <person name="Zhang D."/>
            <person name="Wang J.Y."/>
            <person name="Li Y.F."/>
            <person name="Zhong Z.M."/>
            <person name="Liu X."/>
            <person name="Yu X."/>
            <person name="Liu D.K."/>
            <person name="Tu X.D."/>
            <person name="Liu B."/>
            <person name="Hao Y."/>
            <person name="Liao X.Y."/>
            <person name="Jiang Y.T."/>
            <person name="Sun W.H."/>
            <person name="Chen J."/>
            <person name="Chen Y.Q."/>
            <person name="Ai Y."/>
            <person name="Zhai J.W."/>
            <person name="Wu S.S."/>
            <person name="Zhou Z."/>
            <person name="Hsiao Y.Y."/>
            <person name="Wu W.L."/>
            <person name="Chen Y.Y."/>
            <person name="Lin Y.F."/>
            <person name="Hsu J.L."/>
            <person name="Li C.Y."/>
            <person name="Wang Z.W."/>
            <person name="Zhao X."/>
            <person name="Zhong W.Y."/>
            <person name="Ma X.K."/>
            <person name="Ma L."/>
            <person name="Huang J."/>
            <person name="Chen G.Z."/>
            <person name="Huang M.Z."/>
            <person name="Huang L."/>
            <person name="Peng D.H."/>
            <person name="Luo Y.B."/>
            <person name="Zou S.Q."/>
            <person name="Chen S.P."/>
            <person name="Lan S."/>
            <person name="Tsai W.C."/>
            <person name="Van de Peer Y."/>
            <person name="Liu Z.J."/>
        </authorList>
    </citation>
    <scope>NUCLEOTIDE SEQUENCE [LARGE SCALE GENOMIC DNA]</scope>
    <source>
        <strain evidence="2">Lor287</strain>
    </source>
</reference>
<dbReference type="InterPro" id="IPR000477">
    <property type="entry name" value="RT_dom"/>
</dbReference>
<protein>
    <recommendedName>
        <fullName evidence="1">Reverse transcriptase domain-containing protein</fullName>
    </recommendedName>
</protein>
<dbReference type="AlphaFoldDB" id="A0AAP0C0V0"/>
<comment type="caution">
    <text evidence="2">The sequence shown here is derived from an EMBL/GenBank/DDBJ whole genome shotgun (WGS) entry which is preliminary data.</text>
</comment>
<evidence type="ECO:0000259" key="1">
    <source>
        <dbReference type="Pfam" id="PF00078"/>
    </source>
</evidence>
<accession>A0AAP0C0V0</accession>
<dbReference type="Proteomes" id="UP001418222">
    <property type="component" value="Unassembled WGS sequence"/>
</dbReference>
<dbReference type="Pfam" id="PF00078">
    <property type="entry name" value="RVT_1"/>
    <property type="match status" value="1"/>
</dbReference>
<proteinExistence type="predicted"/>